<sequence length="391" mass="44536">MSIPPLENEGDFRVPLGERVKSGDEMLRRHFELGGRNATYISWNIQNQIVEACNDIMTNKIADEVNSMKCFSVLADETTDISCSVQFTLCLRYVKHESNRGYSLQESFLQFLPLEETTAKMTTIFYSSFVVSRKVTKLHIATEQNLQATDADLASALDCEETARNIGSQITIPRLVKGRQVHRANVPAENAKEYARHGVFISWTDGLISNLRARLIKHTDILTSFVPLLPSGTSPSKESTVNFIKLTEFYKTDLDSVGMKSLISKFKLWYNKFKCVQHSKPSTPTVKDISALRNTIDALNVCDNSFFPNVHVLLKIFSSLHVSTSTPERTFSTLRRIKNYLRNTMDDTRLNGLANLYSHREIPIYQEEVIDNLFLKGFRRLNCFVKEKHSS</sequence>
<dbReference type="InterPro" id="IPR052958">
    <property type="entry name" value="IFN-induced_PKR_regulator"/>
</dbReference>
<feature type="domain" description="HAT C-terminal dimerisation" evidence="1">
    <location>
        <begin position="303"/>
        <end position="361"/>
    </location>
</feature>
<dbReference type="EMBL" id="JARBHB010000002">
    <property type="protein sequence ID" value="KAJ8893061.1"/>
    <property type="molecule type" value="Genomic_DNA"/>
</dbReference>
<dbReference type="InterPro" id="IPR008906">
    <property type="entry name" value="HATC_C_dom"/>
</dbReference>
<gene>
    <name evidence="2" type="ORF">PR048_005642</name>
</gene>
<dbReference type="PANTHER" id="PTHR46289:SF14">
    <property type="entry name" value="DUF4371 DOMAIN-CONTAINING PROTEIN"/>
    <property type="match status" value="1"/>
</dbReference>
<name>A0ABQ9I9Q2_9NEOP</name>
<keyword evidence="3" id="KW-1185">Reference proteome</keyword>
<evidence type="ECO:0000313" key="2">
    <source>
        <dbReference type="EMBL" id="KAJ8893061.1"/>
    </source>
</evidence>
<protein>
    <recommendedName>
        <fullName evidence="1">HAT C-terminal dimerisation domain-containing protein</fullName>
    </recommendedName>
</protein>
<comment type="caution">
    <text evidence="2">The sequence shown here is derived from an EMBL/GenBank/DDBJ whole genome shotgun (WGS) entry which is preliminary data.</text>
</comment>
<evidence type="ECO:0000259" key="1">
    <source>
        <dbReference type="Pfam" id="PF05699"/>
    </source>
</evidence>
<evidence type="ECO:0000313" key="3">
    <source>
        <dbReference type="Proteomes" id="UP001159363"/>
    </source>
</evidence>
<accession>A0ABQ9I9Q2</accession>
<dbReference type="Pfam" id="PF05699">
    <property type="entry name" value="Dimer_Tnp_hAT"/>
    <property type="match status" value="1"/>
</dbReference>
<reference evidence="2 3" key="1">
    <citation type="submission" date="2023-02" db="EMBL/GenBank/DDBJ databases">
        <title>LHISI_Scaffold_Assembly.</title>
        <authorList>
            <person name="Stuart O.P."/>
            <person name="Cleave R."/>
            <person name="Magrath M.J.L."/>
            <person name="Mikheyev A.S."/>
        </authorList>
    </citation>
    <scope>NUCLEOTIDE SEQUENCE [LARGE SCALE GENOMIC DNA]</scope>
    <source>
        <strain evidence="2">Daus_M_001</strain>
        <tissue evidence="2">Leg muscle</tissue>
    </source>
</reference>
<dbReference type="PANTHER" id="PTHR46289">
    <property type="entry name" value="52 KDA REPRESSOR OF THE INHIBITOR OF THE PROTEIN KINASE-LIKE PROTEIN-RELATED"/>
    <property type="match status" value="1"/>
</dbReference>
<organism evidence="2 3">
    <name type="scientific">Dryococelus australis</name>
    <dbReference type="NCBI Taxonomy" id="614101"/>
    <lineage>
        <taxon>Eukaryota</taxon>
        <taxon>Metazoa</taxon>
        <taxon>Ecdysozoa</taxon>
        <taxon>Arthropoda</taxon>
        <taxon>Hexapoda</taxon>
        <taxon>Insecta</taxon>
        <taxon>Pterygota</taxon>
        <taxon>Neoptera</taxon>
        <taxon>Polyneoptera</taxon>
        <taxon>Phasmatodea</taxon>
        <taxon>Verophasmatodea</taxon>
        <taxon>Anareolatae</taxon>
        <taxon>Phasmatidae</taxon>
        <taxon>Eurycanthinae</taxon>
        <taxon>Dryococelus</taxon>
    </lineage>
</organism>
<dbReference type="Proteomes" id="UP001159363">
    <property type="component" value="Chromosome 2"/>
</dbReference>
<proteinExistence type="predicted"/>